<dbReference type="Proteomes" id="UP000054248">
    <property type="component" value="Unassembled WGS sequence"/>
</dbReference>
<sequence length="71" mass="7667">LSCLLFNLAIEPLAEILRGSALKGIRVPGAADRLICKLFADDTVLYLSKDDKLGEVLKITSTWCLASGAKF</sequence>
<feature type="non-terminal residue" evidence="1">
    <location>
        <position position="1"/>
    </location>
</feature>
<name>A0A0C3L1G5_9AGAM</name>
<proteinExistence type="predicted"/>
<evidence type="ECO:0000313" key="2">
    <source>
        <dbReference type="Proteomes" id="UP000054248"/>
    </source>
</evidence>
<keyword evidence="2" id="KW-1185">Reference proteome</keyword>
<evidence type="ECO:0000313" key="1">
    <source>
        <dbReference type="EMBL" id="KIO15582.1"/>
    </source>
</evidence>
<protein>
    <recommendedName>
        <fullName evidence="3">Reverse transcriptase domain-containing protein</fullName>
    </recommendedName>
</protein>
<reference evidence="2" key="2">
    <citation type="submission" date="2015-01" db="EMBL/GenBank/DDBJ databases">
        <title>Evolutionary Origins and Diversification of the Mycorrhizal Mutualists.</title>
        <authorList>
            <consortium name="DOE Joint Genome Institute"/>
            <consortium name="Mycorrhizal Genomics Consortium"/>
            <person name="Kohler A."/>
            <person name="Kuo A."/>
            <person name="Nagy L.G."/>
            <person name="Floudas D."/>
            <person name="Copeland A."/>
            <person name="Barry K.W."/>
            <person name="Cichocki N."/>
            <person name="Veneault-Fourrey C."/>
            <person name="LaButti K."/>
            <person name="Lindquist E.A."/>
            <person name="Lipzen A."/>
            <person name="Lundell T."/>
            <person name="Morin E."/>
            <person name="Murat C."/>
            <person name="Riley R."/>
            <person name="Ohm R."/>
            <person name="Sun H."/>
            <person name="Tunlid A."/>
            <person name="Henrissat B."/>
            <person name="Grigoriev I.V."/>
            <person name="Hibbett D.S."/>
            <person name="Martin F."/>
        </authorList>
    </citation>
    <scope>NUCLEOTIDE SEQUENCE [LARGE SCALE GENOMIC DNA]</scope>
    <source>
        <strain evidence="2">MUT 4182</strain>
    </source>
</reference>
<dbReference type="OrthoDB" id="2205812at2759"/>
<dbReference type="STRING" id="1051891.A0A0C3L1G5"/>
<organism evidence="1 2">
    <name type="scientific">Tulasnella calospora MUT 4182</name>
    <dbReference type="NCBI Taxonomy" id="1051891"/>
    <lineage>
        <taxon>Eukaryota</taxon>
        <taxon>Fungi</taxon>
        <taxon>Dikarya</taxon>
        <taxon>Basidiomycota</taxon>
        <taxon>Agaricomycotina</taxon>
        <taxon>Agaricomycetes</taxon>
        <taxon>Cantharellales</taxon>
        <taxon>Tulasnellaceae</taxon>
        <taxon>Tulasnella</taxon>
    </lineage>
</organism>
<evidence type="ECO:0008006" key="3">
    <source>
        <dbReference type="Google" id="ProtNLM"/>
    </source>
</evidence>
<dbReference type="EMBL" id="KN823944">
    <property type="protein sequence ID" value="KIO15582.1"/>
    <property type="molecule type" value="Genomic_DNA"/>
</dbReference>
<dbReference type="AlphaFoldDB" id="A0A0C3L1G5"/>
<gene>
    <name evidence="1" type="ORF">M407DRAFT_37081</name>
</gene>
<feature type="non-terminal residue" evidence="1">
    <location>
        <position position="71"/>
    </location>
</feature>
<accession>A0A0C3L1G5</accession>
<reference evidence="1 2" key="1">
    <citation type="submission" date="2014-04" db="EMBL/GenBank/DDBJ databases">
        <authorList>
            <consortium name="DOE Joint Genome Institute"/>
            <person name="Kuo A."/>
            <person name="Girlanda M."/>
            <person name="Perotto S."/>
            <person name="Kohler A."/>
            <person name="Nagy L.G."/>
            <person name="Floudas D."/>
            <person name="Copeland A."/>
            <person name="Barry K.W."/>
            <person name="Cichocki N."/>
            <person name="Veneault-Fourrey C."/>
            <person name="LaButti K."/>
            <person name="Lindquist E.A."/>
            <person name="Lipzen A."/>
            <person name="Lundell T."/>
            <person name="Morin E."/>
            <person name="Murat C."/>
            <person name="Sun H."/>
            <person name="Tunlid A."/>
            <person name="Henrissat B."/>
            <person name="Grigoriev I.V."/>
            <person name="Hibbett D.S."/>
            <person name="Martin F."/>
            <person name="Nordberg H.P."/>
            <person name="Cantor M.N."/>
            <person name="Hua S.X."/>
        </authorList>
    </citation>
    <scope>NUCLEOTIDE SEQUENCE [LARGE SCALE GENOMIC DNA]</scope>
    <source>
        <strain evidence="1 2">MUT 4182</strain>
    </source>
</reference>
<dbReference type="HOGENOM" id="CLU_2596683_0_0_1"/>